<protein>
    <submittedName>
        <fullName evidence="8">PQQ-binding-like beta-propeller repeat protein</fullName>
    </submittedName>
</protein>
<reference evidence="9" key="1">
    <citation type="journal article" date="2019" name="Int. J. Syst. Evol. Microbiol.">
        <title>The Global Catalogue of Microorganisms (GCM) 10K type strain sequencing project: providing services to taxonomists for standard genome sequencing and annotation.</title>
        <authorList>
            <consortium name="The Broad Institute Genomics Platform"/>
            <consortium name="The Broad Institute Genome Sequencing Center for Infectious Disease"/>
            <person name="Wu L."/>
            <person name="Ma J."/>
        </authorList>
    </citation>
    <scope>NUCLEOTIDE SEQUENCE [LARGE SCALE GENOMIC DNA]</scope>
    <source>
        <strain evidence="9">CCUG 62974</strain>
    </source>
</reference>
<evidence type="ECO:0000313" key="9">
    <source>
        <dbReference type="Proteomes" id="UP001597024"/>
    </source>
</evidence>
<dbReference type="Pfam" id="PF13360">
    <property type="entry name" value="PQQ_2"/>
    <property type="match status" value="1"/>
</dbReference>
<dbReference type="Proteomes" id="UP001597024">
    <property type="component" value="Unassembled WGS sequence"/>
</dbReference>
<accession>A0ABW3DVH9</accession>
<feature type="chain" id="PRO_5047069154" evidence="5">
    <location>
        <begin position="36"/>
        <end position="559"/>
    </location>
</feature>
<dbReference type="EMBL" id="JBHTHX010000694">
    <property type="protein sequence ID" value="MFD0886718.1"/>
    <property type="molecule type" value="Genomic_DNA"/>
</dbReference>
<dbReference type="SMART" id="SM00564">
    <property type="entry name" value="PQQ"/>
    <property type="match status" value="7"/>
</dbReference>
<dbReference type="SUPFAM" id="SSF50998">
    <property type="entry name" value="Quinoprotein alcohol dehydrogenase-like"/>
    <property type="match status" value="1"/>
</dbReference>
<evidence type="ECO:0000256" key="3">
    <source>
        <dbReference type="ARBA" id="ARBA00023002"/>
    </source>
</evidence>
<dbReference type="InterPro" id="IPR002372">
    <property type="entry name" value="PQQ_rpt_dom"/>
</dbReference>
<evidence type="ECO:0000256" key="4">
    <source>
        <dbReference type="SAM" id="MobiDB-lite"/>
    </source>
</evidence>
<dbReference type="Gene3D" id="2.140.10.10">
    <property type="entry name" value="Quinoprotein alcohol dehydrogenase-like superfamily"/>
    <property type="match status" value="1"/>
</dbReference>
<dbReference type="InterPro" id="IPR018391">
    <property type="entry name" value="PQQ_b-propeller_rpt"/>
</dbReference>
<gene>
    <name evidence="8" type="ORF">ACFQ08_19400</name>
</gene>
<evidence type="ECO:0000256" key="2">
    <source>
        <dbReference type="ARBA" id="ARBA00008156"/>
    </source>
</evidence>
<feature type="signal peptide" evidence="5">
    <location>
        <begin position="1"/>
        <end position="35"/>
    </location>
</feature>
<evidence type="ECO:0000256" key="1">
    <source>
        <dbReference type="ARBA" id="ARBA00001931"/>
    </source>
</evidence>
<dbReference type="PANTHER" id="PTHR32303:SF10">
    <property type="entry name" value="OUTER MEMBRANE PROTEIN ASSEMBLY FACTOR BAMB"/>
    <property type="match status" value="1"/>
</dbReference>
<evidence type="ECO:0000259" key="7">
    <source>
        <dbReference type="Pfam" id="PF13360"/>
    </source>
</evidence>
<keyword evidence="9" id="KW-1185">Reference proteome</keyword>
<keyword evidence="5" id="KW-0732">Signal</keyword>
<feature type="region of interest" description="Disordered" evidence="4">
    <location>
        <begin position="35"/>
        <end position="84"/>
    </location>
</feature>
<organism evidence="8 9">
    <name type="scientific">Streptosporangium algeriense</name>
    <dbReference type="NCBI Taxonomy" id="1682748"/>
    <lineage>
        <taxon>Bacteria</taxon>
        <taxon>Bacillati</taxon>
        <taxon>Actinomycetota</taxon>
        <taxon>Actinomycetes</taxon>
        <taxon>Streptosporangiales</taxon>
        <taxon>Streptosporangiaceae</taxon>
        <taxon>Streptosporangium</taxon>
    </lineage>
</organism>
<dbReference type="Pfam" id="PF01011">
    <property type="entry name" value="PQQ"/>
    <property type="match status" value="1"/>
</dbReference>
<feature type="domain" description="Pyrrolo-quinoline quinone repeat" evidence="7">
    <location>
        <begin position="381"/>
        <end position="512"/>
    </location>
</feature>
<feature type="domain" description="Pyrrolo-quinoline quinone repeat" evidence="6">
    <location>
        <begin position="66"/>
        <end position="330"/>
    </location>
</feature>
<dbReference type="InterPro" id="IPR011047">
    <property type="entry name" value="Quinoprotein_ADH-like_sf"/>
</dbReference>
<comment type="cofactor">
    <cofactor evidence="1">
        <name>pyrroloquinoline quinone</name>
        <dbReference type="ChEBI" id="CHEBI:58442"/>
    </cofactor>
</comment>
<evidence type="ECO:0000259" key="6">
    <source>
        <dbReference type="Pfam" id="PF01011"/>
    </source>
</evidence>
<proteinExistence type="inferred from homology"/>
<keyword evidence="3" id="KW-0560">Oxidoreductase</keyword>
<evidence type="ECO:0000256" key="5">
    <source>
        <dbReference type="SAM" id="SignalP"/>
    </source>
</evidence>
<comment type="similarity">
    <text evidence="2">Belongs to the bacterial PQQ dehydrogenase family.</text>
</comment>
<comment type="caution">
    <text evidence="8">The sequence shown here is derived from an EMBL/GenBank/DDBJ whole genome shotgun (WGS) entry which is preliminary data.</text>
</comment>
<name>A0ABW3DVH9_9ACTN</name>
<sequence length="559" mass="59531">MGTRSIRSGRVLRSTVVVAASCLALLLNTPLMANAAPPGDTPQAPETTTETAPGGGGRTSSFPGDWPSWQKDLSGSRSNPFERRLTPANVGQLKLKWAFAFPKNAGTPHSQPAVVGDTIYFGAPDGHFYARDARTGAAKWDFDLSTVGPANFRAVVQDGAAVSGGKVYFGDGRGYFYALDQRTGKLVWARQIDTEVAAGVTSSPIVYGGRVYVGVSSGQNIMGKTFPCCTFRGHIDALNAETGEQVWRYYTVPEPKQNGTWPNGVPRYEPSGAGVWSTPAIDPVTRTLYVGTGQNYTGSAGDYDSILALDITTGKARWTRKMTDVDTWRIECSARTPEDKQYCPNLEEGTALDFDLGAAPNLFRAGGRHLVGIGQKAGVYHVLDARTGKIVWQRQLSEPMPSGGLSGIQWGTSFDGRRLYVSTYMGRPGTLFAINPADGHIIWKTPNPSDGCTTGGAAKYPTVCQLGHGPAVTTTPGLVWLGSMDGKMRAYSSRTGEVLWTYDTITEVQGVNGLPGRGGAVSGAGGAVVSHGMVYVNSGYMFTPYPNPDHGSVLLAFGL</sequence>
<evidence type="ECO:0000313" key="8">
    <source>
        <dbReference type="EMBL" id="MFD0886718.1"/>
    </source>
</evidence>
<dbReference type="PANTHER" id="PTHR32303">
    <property type="entry name" value="QUINOPROTEIN ALCOHOL DEHYDROGENASE (CYTOCHROME C)"/>
    <property type="match status" value="1"/>
</dbReference>